<reference evidence="1 2" key="1">
    <citation type="journal article" date="2018" name="Nat. Biotechnol.">
        <title>A standardized bacterial taxonomy based on genome phylogeny substantially revises the tree of life.</title>
        <authorList>
            <person name="Parks D.H."/>
            <person name="Chuvochina M."/>
            <person name="Waite D.W."/>
            <person name="Rinke C."/>
            <person name="Skarshewski A."/>
            <person name="Chaumeil P.A."/>
            <person name="Hugenholtz P."/>
        </authorList>
    </citation>
    <scope>NUCLEOTIDE SEQUENCE [LARGE SCALE GENOMIC DNA]</scope>
    <source>
        <strain evidence="1">UBA11978</strain>
    </source>
</reference>
<protein>
    <submittedName>
        <fullName evidence="1">Uncharacterized protein</fullName>
    </submittedName>
</protein>
<dbReference type="EMBL" id="DNAN01000255">
    <property type="protein sequence ID" value="HAW75534.1"/>
    <property type="molecule type" value="Genomic_DNA"/>
</dbReference>
<dbReference type="AlphaFoldDB" id="A0A350P2L7"/>
<proteinExistence type="predicted"/>
<accession>A0A350P2L7</accession>
<dbReference type="Proteomes" id="UP000263517">
    <property type="component" value="Unassembled WGS sequence"/>
</dbReference>
<organism evidence="1 2">
    <name type="scientific">Alteromonas australica</name>
    <dbReference type="NCBI Taxonomy" id="589873"/>
    <lineage>
        <taxon>Bacteria</taxon>
        <taxon>Pseudomonadati</taxon>
        <taxon>Pseudomonadota</taxon>
        <taxon>Gammaproteobacteria</taxon>
        <taxon>Alteromonadales</taxon>
        <taxon>Alteromonadaceae</taxon>
        <taxon>Alteromonas/Salinimonas group</taxon>
        <taxon>Alteromonas</taxon>
    </lineage>
</organism>
<comment type="caution">
    <text evidence="1">The sequence shown here is derived from an EMBL/GenBank/DDBJ whole genome shotgun (WGS) entry which is preliminary data.</text>
</comment>
<gene>
    <name evidence="1" type="ORF">DCW74_07350</name>
</gene>
<sequence>MKARTRIKFELDDCKKIFKFNLIGISYKHIDSQIEKIIETKRQKYEDRLRYLTWDVYFLD</sequence>
<evidence type="ECO:0000313" key="1">
    <source>
        <dbReference type="EMBL" id="HAW75534.1"/>
    </source>
</evidence>
<name>A0A350P2L7_9ALTE</name>
<evidence type="ECO:0000313" key="2">
    <source>
        <dbReference type="Proteomes" id="UP000263517"/>
    </source>
</evidence>